<evidence type="ECO:0000256" key="1">
    <source>
        <dbReference type="SAM" id="MobiDB-lite"/>
    </source>
</evidence>
<reference evidence="3" key="1">
    <citation type="journal article" date="2023" name="Mol. Phylogenet. Evol.">
        <title>Genome-scale phylogeny and comparative genomics of the fungal order Sordariales.</title>
        <authorList>
            <person name="Hensen N."/>
            <person name="Bonometti L."/>
            <person name="Westerberg I."/>
            <person name="Brannstrom I.O."/>
            <person name="Guillou S."/>
            <person name="Cros-Aarteil S."/>
            <person name="Calhoun S."/>
            <person name="Haridas S."/>
            <person name="Kuo A."/>
            <person name="Mondo S."/>
            <person name="Pangilinan J."/>
            <person name="Riley R."/>
            <person name="LaButti K."/>
            <person name="Andreopoulos B."/>
            <person name="Lipzen A."/>
            <person name="Chen C."/>
            <person name="Yan M."/>
            <person name="Daum C."/>
            <person name="Ng V."/>
            <person name="Clum A."/>
            <person name="Steindorff A."/>
            <person name="Ohm R.A."/>
            <person name="Martin F."/>
            <person name="Silar P."/>
            <person name="Natvig D.O."/>
            <person name="Lalanne C."/>
            <person name="Gautier V."/>
            <person name="Ament-Velasquez S.L."/>
            <person name="Kruys A."/>
            <person name="Hutchinson M.I."/>
            <person name="Powell A.J."/>
            <person name="Barry K."/>
            <person name="Miller A.N."/>
            <person name="Grigoriev I.V."/>
            <person name="Debuchy R."/>
            <person name="Gladieux P."/>
            <person name="Hiltunen Thoren M."/>
            <person name="Johannesson H."/>
        </authorList>
    </citation>
    <scope>NUCLEOTIDE SEQUENCE</scope>
    <source>
        <strain evidence="3">CBS 123565</strain>
    </source>
</reference>
<dbReference type="Pfam" id="PF16015">
    <property type="entry name" value="Promethin"/>
    <property type="match status" value="1"/>
</dbReference>
<feature type="compositionally biased region" description="Low complexity" evidence="1">
    <location>
        <begin position="150"/>
        <end position="163"/>
    </location>
</feature>
<evidence type="ECO:0000256" key="2">
    <source>
        <dbReference type="SAM" id="Phobius"/>
    </source>
</evidence>
<keyword evidence="2" id="KW-0812">Transmembrane</keyword>
<evidence type="ECO:0000313" key="4">
    <source>
        <dbReference type="Proteomes" id="UP001304895"/>
    </source>
</evidence>
<feature type="transmembrane region" description="Helical" evidence="2">
    <location>
        <begin position="45"/>
        <end position="65"/>
    </location>
</feature>
<protein>
    <submittedName>
        <fullName evidence="3">Uncharacterized protein</fullName>
    </submittedName>
</protein>
<comment type="caution">
    <text evidence="3">The sequence shown here is derived from an EMBL/GenBank/DDBJ whole genome shotgun (WGS) entry which is preliminary data.</text>
</comment>
<feature type="transmembrane region" description="Helical" evidence="2">
    <location>
        <begin position="72"/>
        <end position="96"/>
    </location>
</feature>
<dbReference type="EMBL" id="MU853401">
    <property type="protein sequence ID" value="KAK4138471.1"/>
    <property type="molecule type" value="Genomic_DNA"/>
</dbReference>
<feature type="compositionally biased region" description="Basic and acidic residues" evidence="1">
    <location>
        <begin position="175"/>
        <end position="188"/>
    </location>
</feature>
<name>A0AAN6ZIA2_9PEZI</name>
<keyword evidence="4" id="KW-1185">Reference proteome</keyword>
<feature type="region of interest" description="Disordered" evidence="1">
    <location>
        <begin position="150"/>
        <end position="200"/>
    </location>
</feature>
<keyword evidence="2" id="KW-1133">Transmembrane helix</keyword>
<feature type="transmembrane region" description="Helical" evidence="2">
    <location>
        <begin position="102"/>
        <end position="123"/>
    </location>
</feature>
<dbReference type="AlphaFoldDB" id="A0AAN6ZIA2"/>
<reference evidence="3" key="2">
    <citation type="submission" date="2023-05" db="EMBL/GenBank/DDBJ databases">
        <authorList>
            <consortium name="Lawrence Berkeley National Laboratory"/>
            <person name="Steindorff A."/>
            <person name="Hensen N."/>
            <person name="Bonometti L."/>
            <person name="Westerberg I."/>
            <person name="Brannstrom I.O."/>
            <person name="Guillou S."/>
            <person name="Cros-Aarteil S."/>
            <person name="Calhoun S."/>
            <person name="Haridas S."/>
            <person name="Kuo A."/>
            <person name="Mondo S."/>
            <person name="Pangilinan J."/>
            <person name="Riley R."/>
            <person name="Labutti K."/>
            <person name="Andreopoulos B."/>
            <person name="Lipzen A."/>
            <person name="Chen C."/>
            <person name="Yanf M."/>
            <person name="Daum C."/>
            <person name="Ng V."/>
            <person name="Clum A."/>
            <person name="Ohm R."/>
            <person name="Martin F."/>
            <person name="Silar P."/>
            <person name="Natvig D."/>
            <person name="Lalanne C."/>
            <person name="Gautier V."/>
            <person name="Ament-Velasquez S.L."/>
            <person name="Kruys A."/>
            <person name="Hutchinson M.I."/>
            <person name="Powell A.J."/>
            <person name="Barry K."/>
            <person name="Miller A.N."/>
            <person name="Grigoriev I.V."/>
            <person name="Debuchy R."/>
            <person name="Gladieux P."/>
            <person name="Thoren M.H."/>
            <person name="Johannesson H."/>
        </authorList>
    </citation>
    <scope>NUCLEOTIDE SEQUENCE</scope>
    <source>
        <strain evidence="3">CBS 123565</strain>
    </source>
</reference>
<sequence length="200" mass="21357">MGMGILNAAAGLRGYVESQLDRVVSPERRRMAYSQAQDLAASRPLLAGFIAIQAIFAIIPILLFLLFTVSTLLFVIGVALLFILFWVGVALLVLLLALSVTFGLALCAWLWASAVFVAGRSVVGTAQLDSPSPSDRPRGRRQIQARVLSPETLGSTSSTPPSLAEVEGQHSNAKTTKDEAKNGNKSDDDATESGIHFQFA</sequence>
<gene>
    <name evidence="3" type="ORF">BT67DRAFT_431077</name>
</gene>
<organism evidence="3 4">
    <name type="scientific">Trichocladium antarcticum</name>
    <dbReference type="NCBI Taxonomy" id="1450529"/>
    <lineage>
        <taxon>Eukaryota</taxon>
        <taxon>Fungi</taxon>
        <taxon>Dikarya</taxon>
        <taxon>Ascomycota</taxon>
        <taxon>Pezizomycotina</taxon>
        <taxon>Sordariomycetes</taxon>
        <taxon>Sordariomycetidae</taxon>
        <taxon>Sordariales</taxon>
        <taxon>Chaetomiaceae</taxon>
        <taxon>Trichocladium</taxon>
    </lineage>
</organism>
<evidence type="ECO:0000313" key="3">
    <source>
        <dbReference type="EMBL" id="KAK4138471.1"/>
    </source>
</evidence>
<keyword evidence="2" id="KW-0472">Membrane</keyword>
<dbReference type="Proteomes" id="UP001304895">
    <property type="component" value="Unassembled WGS sequence"/>
</dbReference>
<accession>A0AAN6ZIA2</accession>
<proteinExistence type="predicted"/>